<dbReference type="EMBL" id="HG792103">
    <property type="protein sequence ID" value="CDL18895.1"/>
    <property type="molecule type" value="Genomic_DNA"/>
</dbReference>
<gene>
    <name evidence="1" type="primary">ORF06</name>
</gene>
<reference evidence="1 2" key="2">
    <citation type="submission" date="2015-10" db="EMBL/GenBank/DDBJ databases">
        <title>Complete genome sequence of Stx2 bacteriophages.</title>
        <authorList>
            <person name="Beutin L."/>
            <person name="Hammerl J.A."/>
            <person name="Reetz J."/>
            <person name="Strauch E."/>
        </authorList>
    </citation>
    <scope>NUCLEOTIDE SEQUENCE [LARGE SCALE GENOMIC DNA]</scope>
</reference>
<reference evidence="2" key="1">
    <citation type="submission" date="2013-10" db="EMBL/GenBank/DDBJ databases">
        <authorList>
            <person name="Hammerl J."/>
        </authorList>
    </citation>
    <scope>NUCLEOTIDE SEQUENCE [LARGE SCALE GENOMIC DNA]</scope>
</reference>
<sequence length="98" mass="11232">MDLMYGVTNAAHHPLRWFRVLLNFWRKPMSEKTTLTKASPVELRQCLEIANQLARSGIRFVPIPITADAELHLFGEILSRKLDELEKLVEEADTSLTV</sequence>
<evidence type="ECO:0000313" key="1">
    <source>
        <dbReference type="EMBL" id="CDL18895.1"/>
    </source>
</evidence>
<accession>A0A0P0ZFX3</accession>
<proteinExistence type="predicted"/>
<dbReference type="Proteomes" id="UP000247084">
    <property type="component" value="Segment"/>
</dbReference>
<protein>
    <recommendedName>
        <fullName evidence="3">DUF1382 family protein</fullName>
    </recommendedName>
</protein>
<evidence type="ECO:0008006" key="3">
    <source>
        <dbReference type="Google" id="ProtNLM"/>
    </source>
</evidence>
<dbReference type="Pfam" id="PF07131">
    <property type="entry name" value="DUF1382"/>
    <property type="match status" value="1"/>
</dbReference>
<name>A0A0P0ZFX3_9CAUD</name>
<organism evidence="1 2">
    <name type="scientific">Escherichia phage P8983</name>
    <dbReference type="NCBI Taxonomy" id="1429231"/>
    <lineage>
        <taxon>Viruses</taxon>
        <taxon>Duplodnaviria</taxon>
        <taxon>Heunggongvirae</taxon>
        <taxon>Uroviricota</taxon>
        <taxon>Caudoviricetes</taxon>
        <taxon>Sepvirinae</taxon>
        <taxon>Oslovirus</taxon>
        <taxon>Oslovirus ov191</taxon>
    </lineage>
</organism>
<dbReference type="InterPro" id="IPR009814">
    <property type="entry name" value="Phage_lambda_Xis_Q38267"/>
</dbReference>
<evidence type="ECO:0000313" key="2">
    <source>
        <dbReference type="Proteomes" id="UP000247084"/>
    </source>
</evidence>